<evidence type="ECO:0000259" key="8">
    <source>
        <dbReference type="PROSITE" id="PS50975"/>
    </source>
</evidence>
<dbReference type="InterPro" id="IPR011053">
    <property type="entry name" value="Single_hybrid_motif"/>
</dbReference>
<dbReference type="Gene3D" id="2.40.50.100">
    <property type="match status" value="1"/>
</dbReference>
<evidence type="ECO:0000256" key="5">
    <source>
        <dbReference type="ARBA" id="ARBA00023267"/>
    </source>
</evidence>
<gene>
    <name evidence="10" type="ORF">J1C48_04910</name>
</gene>
<dbReference type="PANTHER" id="PTHR18866:SF33">
    <property type="entry name" value="METHYLCROTONOYL-COA CARBOXYLASE SUBUNIT ALPHA, MITOCHONDRIAL-RELATED"/>
    <property type="match status" value="1"/>
</dbReference>
<dbReference type="Pfam" id="PF21139">
    <property type="entry name" value="BT_MCC_alpha"/>
    <property type="match status" value="1"/>
</dbReference>
<dbReference type="GO" id="GO:0005524">
    <property type="term" value="F:ATP binding"/>
    <property type="evidence" value="ECO:0007669"/>
    <property type="project" value="UniProtKB-UniRule"/>
</dbReference>
<sequence>MFTKLLIANRGEIACRIIKTTRRMGMTTVAVYSEADRNARHVRLADEGVFIGSSPARDSYLDIAKVIAAAVQSGAAAVHPGYGFLSENEDFATACAEAGLIFVGPPPSAIRAMGSKSAAKALMDKAGVPLTPGYHGDEQDPAFLATEADRIGYPVLIKASAGGGGKGMRRVDRPDDFRDALDSCKREAVNAFGSDHVLIEKYVLRPRHIEIQVFADTLGNCVHLFERDCSVQRRHQKVLEEAPAPHMTPERRAAMGKAAVEAARAVGYVGAGTVEFIVDSSGAFYFMEMNTRLQVEHPVTEMITGVDLVEWQLHVAAGKSLPLTQEQLTISGHAIEARIYAEDPDSGFLPATGRLVHLAPPPETAHLRVDTGVEQGDDITPFYDPMIAKLIVHGDSREQALARMKAALFQFRIVGLRNNVPFLARLVQCASFAAADLDTGLIERENAALFPPASETVPDEPFALAALAELLDSRSFEHRADPWMRSDGWRMNAASRRQFRLTSAATERAVEARPAADGWTLTIDGRRIDARGQMGRDANLRAELDGRSLKAVIVADGATRHVFFDGTAYAVTHVASHRPAAGEDAAHGQLRAPMPGQIVAHLVATDTLVEKGTKLLVMEAMKMEHTLEAPARGRVRAFLCDAGEQVASGLELIQFEPEQ</sequence>
<protein>
    <submittedName>
        <fullName evidence="10">Acetyl/propionyl/methylcrotonyl-CoA carboxylase subunit alpha</fullName>
    </submittedName>
</protein>
<dbReference type="SUPFAM" id="SSF56059">
    <property type="entry name" value="Glutathione synthetase ATP-binding domain-like"/>
    <property type="match status" value="1"/>
</dbReference>
<dbReference type="FunFam" id="3.30.1490.20:FF:000003">
    <property type="entry name" value="acetyl-CoA carboxylase isoform X1"/>
    <property type="match status" value="1"/>
</dbReference>
<dbReference type="Pfam" id="PF02786">
    <property type="entry name" value="CPSase_L_D2"/>
    <property type="match status" value="1"/>
</dbReference>
<evidence type="ECO:0000256" key="3">
    <source>
        <dbReference type="ARBA" id="ARBA00022741"/>
    </source>
</evidence>
<dbReference type="InterPro" id="IPR048429">
    <property type="entry name" value="MCC_alpha_BT"/>
</dbReference>
<dbReference type="Pfam" id="PF00364">
    <property type="entry name" value="Biotin_lipoyl"/>
    <property type="match status" value="1"/>
</dbReference>
<dbReference type="Gene3D" id="3.30.470.20">
    <property type="entry name" value="ATP-grasp fold, B domain"/>
    <property type="match status" value="1"/>
</dbReference>
<dbReference type="InterPro" id="IPR005481">
    <property type="entry name" value="BC-like_N"/>
</dbReference>
<evidence type="ECO:0000256" key="6">
    <source>
        <dbReference type="PROSITE-ProRule" id="PRU00409"/>
    </source>
</evidence>
<dbReference type="PROSITE" id="PS50968">
    <property type="entry name" value="BIOTINYL_LIPOYL"/>
    <property type="match status" value="1"/>
</dbReference>
<dbReference type="InterPro" id="IPR011761">
    <property type="entry name" value="ATP-grasp"/>
</dbReference>
<comment type="caution">
    <text evidence="10">The sequence shown here is derived from an EMBL/GenBank/DDBJ whole genome shotgun (WGS) entry which is preliminary data.</text>
</comment>
<dbReference type="InterPro" id="IPR001882">
    <property type="entry name" value="Biotin_BS"/>
</dbReference>
<keyword evidence="2" id="KW-0436">Ligase</keyword>
<organism evidence="10 11">
    <name type="scientific">Jiella flava</name>
    <dbReference type="NCBI Taxonomy" id="2816857"/>
    <lineage>
        <taxon>Bacteria</taxon>
        <taxon>Pseudomonadati</taxon>
        <taxon>Pseudomonadota</taxon>
        <taxon>Alphaproteobacteria</taxon>
        <taxon>Hyphomicrobiales</taxon>
        <taxon>Aurantimonadaceae</taxon>
        <taxon>Jiella</taxon>
    </lineage>
</organism>
<dbReference type="Proteomes" id="UP000664122">
    <property type="component" value="Unassembled WGS sequence"/>
</dbReference>
<dbReference type="PROSITE" id="PS50975">
    <property type="entry name" value="ATP_GRASP"/>
    <property type="match status" value="1"/>
</dbReference>
<dbReference type="FunFam" id="3.30.470.20:FF:000028">
    <property type="entry name" value="Methylcrotonoyl-CoA carboxylase subunit alpha, mitochondrial"/>
    <property type="match status" value="1"/>
</dbReference>
<name>A0A939FYK9_9HYPH</name>
<dbReference type="InterPro" id="IPR011054">
    <property type="entry name" value="Rudment_hybrid_motif"/>
</dbReference>
<keyword evidence="11" id="KW-1185">Reference proteome</keyword>
<proteinExistence type="predicted"/>
<dbReference type="SUPFAM" id="SSF52440">
    <property type="entry name" value="PreATP-grasp domain"/>
    <property type="match status" value="1"/>
</dbReference>
<evidence type="ECO:0000313" key="11">
    <source>
        <dbReference type="Proteomes" id="UP000664122"/>
    </source>
</evidence>
<dbReference type="SMART" id="SM00878">
    <property type="entry name" value="Biotin_carb_C"/>
    <property type="match status" value="1"/>
</dbReference>
<dbReference type="GO" id="GO:0046872">
    <property type="term" value="F:metal ion binding"/>
    <property type="evidence" value="ECO:0007669"/>
    <property type="project" value="InterPro"/>
</dbReference>
<dbReference type="SUPFAM" id="SSF51230">
    <property type="entry name" value="Single hybrid motif"/>
    <property type="match status" value="1"/>
</dbReference>
<dbReference type="InterPro" id="IPR050856">
    <property type="entry name" value="Biotin_carboxylase_complex"/>
</dbReference>
<evidence type="ECO:0000313" key="10">
    <source>
        <dbReference type="EMBL" id="MBO0661907.1"/>
    </source>
</evidence>
<dbReference type="NCBIfam" id="NF006367">
    <property type="entry name" value="PRK08591.1"/>
    <property type="match status" value="1"/>
</dbReference>
<feature type="domain" description="Biotin carboxylation" evidence="9">
    <location>
        <begin position="1"/>
        <end position="447"/>
    </location>
</feature>
<dbReference type="AlphaFoldDB" id="A0A939FYK9"/>
<keyword evidence="5" id="KW-0092">Biotin</keyword>
<dbReference type="PROSITE" id="PS50979">
    <property type="entry name" value="BC"/>
    <property type="match status" value="1"/>
</dbReference>
<dbReference type="RefSeq" id="WP_207256681.1">
    <property type="nucleotide sequence ID" value="NZ_JAFMPP010000003.1"/>
</dbReference>
<keyword evidence="3 6" id="KW-0547">Nucleotide-binding</keyword>
<evidence type="ECO:0000256" key="2">
    <source>
        <dbReference type="ARBA" id="ARBA00022598"/>
    </source>
</evidence>
<dbReference type="PANTHER" id="PTHR18866">
    <property type="entry name" value="CARBOXYLASE:PYRUVATE/ACETYL-COA/PROPIONYL-COA CARBOXYLASE"/>
    <property type="match status" value="1"/>
</dbReference>
<evidence type="ECO:0000256" key="4">
    <source>
        <dbReference type="ARBA" id="ARBA00022840"/>
    </source>
</evidence>
<dbReference type="InterPro" id="IPR005482">
    <property type="entry name" value="Biotin_COase_C"/>
</dbReference>
<dbReference type="FunFam" id="3.40.50.20:FF:000010">
    <property type="entry name" value="Propionyl-CoA carboxylase subunit alpha"/>
    <property type="match status" value="1"/>
</dbReference>
<dbReference type="Gene3D" id="3.30.700.40">
    <property type="match status" value="1"/>
</dbReference>
<dbReference type="InterPro" id="IPR005479">
    <property type="entry name" value="CPAse_ATP-bd"/>
</dbReference>
<dbReference type="PROSITE" id="PS00188">
    <property type="entry name" value="BIOTIN"/>
    <property type="match status" value="1"/>
</dbReference>
<dbReference type="InterPro" id="IPR011764">
    <property type="entry name" value="Biotin_carboxylation_dom"/>
</dbReference>
<evidence type="ECO:0000259" key="9">
    <source>
        <dbReference type="PROSITE" id="PS50979"/>
    </source>
</evidence>
<dbReference type="InterPro" id="IPR016185">
    <property type="entry name" value="PreATP-grasp_dom_sf"/>
</dbReference>
<comment type="cofactor">
    <cofactor evidence="1">
        <name>biotin</name>
        <dbReference type="ChEBI" id="CHEBI:57586"/>
    </cofactor>
</comment>
<feature type="domain" description="Lipoyl-binding" evidence="7">
    <location>
        <begin position="580"/>
        <end position="656"/>
    </location>
</feature>
<evidence type="ECO:0000259" key="7">
    <source>
        <dbReference type="PROSITE" id="PS50968"/>
    </source>
</evidence>
<dbReference type="GO" id="GO:0016874">
    <property type="term" value="F:ligase activity"/>
    <property type="evidence" value="ECO:0007669"/>
    <property type="project" value="UniProtKB-KW"/>
</dbReference>
<dbReference type="EMBL" id="JAFMPP010000003">
    <property type="protein sequence ID" value="MBO0661907.1"/>
    <property type="molecule type" value="Genomic_DNA"/>
</dbReference>
<dbReference type="CDD" id="cd06850">
    <property type="entry name" value="biotinyl_domain"/>
    <property type="match status" value="1"/>
</dbReference>
<keyword evidence="4 6" id="KW-0067">ATP-binding</keyword>
<dbReference type="PROSITE" id="PS00866">
    <property type="entry name" value="CPSASE_1"/>
    <property type="match status" value="1"/>
</dbReference>
<dbReference type="InterPro" id="IPR000089">
    <property type="entry name" value="Biotin_lipoyl"/>
</dbReference>
<feature type="domain" description="ATP-grasp" evidence="8">
    <location>
        <begin position="120"/>
        <end position="317"/>
    </location>
</feature>
<dbReference type="SUPFAM" id="SSF51246">
    <property type="entry name" value="Rudiment single hybrid motif"/>
    <property type="match status" value="1"/>
</dbReference>
<accession>A0A939FYK9</accession>
<reference evidence="10" key="1">
    <citation type="submission" date="2021-03" db="EMBL/GenBank/DDBJ databases">
        <title>Whole genome sequence of Jiella sp. CQZ9-1.</title>
        <authorList>
            <person name="Tuo L."/>
        </authorList>
    </citation>
    <scope>NUCLEOTIDE SEQUENCE</scope>
    <source>
        <strain evidence="10">CQZ9-1</strain>
    </source>
</reference>
<dbReference type="PROSITE" id="PS00867">
    <property type="entry name" value="CPSASE_2"/>
    <property type="match status" value="1"/>
</dbReference>
<evidence type="ECO:0000256" key="1">
    <source>
        <dbReference type="ARBA" id="ARBA00001953"/>
    </source>
</evidence>
<dbReference type="Pfam" id="PF00289">
    <property type="entry name" value="Biotin_carb_N"/>
    <property type="match status" value="1"/>
</dbReference>
<dbReference type="Pfam" id="PF02785">
    <property type="entry name" value="Biotin_carb_C"/>
    <property type="match status" value="1"/>
</dbReference>